<dbReference type="AlphaFoldDB" id="A0A9K3IBS8"/>
<reference evidence="2" key="1">
    <citation type="journal article" date="2017" name="Nature">
        <title>The sunflower genome provides insights into oil metabolism, flowering and Asterid evolution.</title>
        <authorList>
            <person name="Badouin H."/>
            <person name="Gouzy J."/>
            <person name="Grassa C.J."/>
            <person name="Murat F."/>
            <person name="Staton S.E."/>
            <person name="Cottret L."/>
            <person name="Lelandais-Briere C."/>
            <person name="Owens G.L."/>
            <person name="Carrere S."/>
            <person name="Mayjonade B."/>
            <person name="Legrand L."/>
            <person name="Gill N."/>
            <person name="Kane N.C."/>
            <person name="Bowers J.E."/>
            <person name="Hubner S."/>
            <person name="Bellec A."/>
            <person name="Berard A."/>
            <person name="Berges H."/>
            <person name="Blanchet N."/>
            <person name="Boniface M.C."/>
            <person name="Brunel D."/>
            <person name="Catrice O."/>
            <person name="Chaidir N."/>
            <person name="Claudel C."/>
            <person name="Donnadieu C."/>
            <person name="Faraut T."/>
            <person name="Fievet G."/>
            <person name="Helmstetter N."/>
            <person name="King M."/>
            <person name="Knapp S.J."/>
            <person name="Lai Z."/>
            <person name="Le Paslier M.C."/>
            <person name="Lippi Y."/>
            <person name="Lorenzon L."/>
            <person name="Mandel J.R."/>
            <person name="Marage G."/>
            <person name="Marchand G."/>
            <person name="Marquand E."/>
            <person name="Bret-Mestries E."/>
            <person name="Morien E."/>
            <person name="Nambeesan S."/>
            <person name="Nguyen T."/>
            <person name="Pegot-Espagnet P."/>
            <person name="Pouilly N."/>
            <person name="Raftis F."/>
            <person name="Sallet E."/>
            <person name="Schiex T."/>
            <person name="Thomas J."/>
            <person name="Vandecasteele C."/>
            <person name="Vares D."/>
            <person name="Vear F."/>
            <person name="Vautrin S."/>
            <person name="Crespi M."/>
            <person name="Mangin B."/>
            <person name="Burke J.M."/>
            <person name="Salse J."/>
            <person name="Munos S."/>
            <person name="Vincourt P."/>
            <person name="Rieseberg L.H."/>
            <person name="Langlade N.B."/>
        </authorList>
    </citation>
    <scope>NUCLEOTIDE SEQUENCE</scope>
    <source>
        <tissue evidence="2">Leaves</tissue>
    </source>
</reference>
<organism evidence="2 3">
    <name type="scientific">Helianthus annuus</name>
    <name type="common">Common sunflower</name>
    <dbReference type="NCBI Taxonomy" id="4232"/>
    <lineage>
        <taxon>Eukaryota</taxon>
        <taxon>Viridiplantae</taxon>
        <taxon>Streptophyta</taxon>
        <taxon>Embryophyta</taxon>
        <taxon>Tracheophyta</taxon>
        <taxon>Spermatophyta</taxon>
        <taxon>Magnoliopsida</taxon>
        <taxon>eudicotyledons</taxon>
        <taxon>Gunneridae</taxon>
        <taxon>Pentapetalae</taxon>
        <taxon>asterids</taxon>
        <taxon>campanulids</taxon>
        <taxon>Asterales</taxon>
        <taxon>Asteraceae</taxon>
        <taxon>Asteroideae</taxon>
        <taxon>Heliantheae alliance</taxon>
        <taxon>Heliantheae</taxon>
        <taxon>Helianthus</taxon>
    </lineage>
</organism>
<keyword evidence="1" id="KW-0472">Membrane</keyword>
<dbReference type="Gramene" id="mRNA:HanXRQr2_Chr08g0317801">
    <property type="protein sequence ID" value="CDS:HanXRQr2_Chr08g0317801.1"/>
    <property type="gene ID" value="HanXRQr2_Chr08g0317801"/>
</dbReference>
<dbReference type="Proteomes" id="UP000215914">
    <property type="component" value="Unassembled WGS sequence"/>
</dbReference>
<evidence type="ECO:0000313" key="3">
    <source>
        <dbReference type="Proteomes" id="UP000215914"/>
    </source>
</evidence>
<comment type="caution">
    <text evidence="2">The sequence shown here is derived from an EMBL/GenBank/DDBJ whole genome shotgun (WGS) entry which is preliminary data.</text>
</comment>
<keyword evidence="1" id="KW-0812">Transmembrane</keyword>
<sequence length="52" mass="6299">MNMNECLVLEHSFIYVRACSFNYFRLYSFGFLCLCLFIFYVCSYIHVIFFNG</sequence>
<reference evidence="2" key="2">
    <citation type="submission" date="2020-06" db="EMBL/GenBank/DDBJ databases">
        <title>Helianthus annuus Genome sequencing and assembly Release 2.</title>
        <authorList>
            <person name="Gouzy J."/>
            <person name="Langlade N."/>
            <person name="Munos S."/>
        </authorList>
    </citation>
    <scope>NUCLEOTIDE SEQUENCE</scope>
    <source>
        <tissue evidence="2">Leaves</tissue>
    </source>
</reference>
<keyword evidence="1" id="KW-1133">Transmembrane helix</keyword>
<dbReference type="EMBL" id="MNCJ02000323">
    <property type="protein sequence ID" value="KAF5793561.1"/>
    <property type="molecule type" value="Genomic_DNA"/>
</dbReference>
<gene>
    <name evidence="2" type="ORF">HanXRQr2_Chr08g0317801</name>
</gene>
<accession>A0A9K3IBS8</accession>
<name>A0A9K3IBS8_HELAN</name>
<feature type="transmembrane region" description="Helical" evidence="1">
    <location>
        <begin position="26"/>
        <end position="50"/>
    </location>
</feature>
<proteinExistence type="predicted"/>
<evidence type="ECO:0000256" key="1">
    <source>
        <dbReference type="SAM" id="Phobius"/>
    </source>
</evidence>
<protein>
    <submittedName>
        <fullName evidence="2">Uncharacterized protein</fullName>
    </submittedName>
</protein>
<keyword evidence="3" id="KW-1185">Reference proteome</keyword>
<evidence type="ECO:0000313" key="2">
    <source>
        <dbReference type="EMBL" id="KAF5793561.1"/>
    </source>
</evidence>